<dbReference type="Pfam" id="PF07894">
    <property type="entry name" value="SACK1"/>
    <property type="match status" value="1"/>
</dbReference>
<gene>
    <name evidence="6" type="ORF">CCH79_00001312</name>
</gene>
<dbReference type="PANTHER" id="PTHR16181:SF16">
    <property type="entry name" value="FAMILY WITH SEQUENCE SIMILARITY 83 MEMBER HA"/>
    <property type="match status" value="1"/>
</dbReference>
<dbReference type="PANTHER" id="PTHR16181">
    <property type="entry name" value="PROTEIN FAM83A-RELATED"/>
    <property type="match status" value="1"/>
</dbReference>
<feature type="compositionally biased region" description="Basic and acidic residues" evidence="4">
    <location>
        <begin position="856"/>
        <end position="870"/>
    </location>
</feature>
<feature type="compositionally biased region" description="Polar residues" evidence="4">
    <location>
        <begin position="1249"/>
        <end position="1273"/>
    </location>
</feature>
<feature type="compositionally biased region" description="Polar residues" evidence="4">
    <location>
        <begin position="1628"/>
        <end position="1662"/>
    </location>
</feature>
<feature type="compositionally biased region" description="Low complexity" evidence="4">
    <location>
        <begin position="1280"/>
        <end position="1291"/>
    </location>
</feature>
<feature type="compositionally biased region" description="Basic and acidic residues" evidence="4">
    <location>
        <begin position="650"/>
        <end position="661"/>
    </location>
</feature>
<feature type="compositionally biased region" description="Basic and acidic residues" evidence="4">
    <location>
        <begin position="1119"/>
        <end position="1129"/>
    </location>
</feature>
<dbReference type="GO" id="GO:0005737">
    <property type="term" value="C:cytoplasm"/>
    <property type="evidence" value="ECO:0007669"/>
    <property type="project" value="UniProtKB-SubCell"/>
</dbReference>
<feature type="compositionally biased region" description="Polar residues" evidence="4">
    <location>
        <begin position="1190"/>
        <end position="1210"/>
    </location>
</feature>
<dbReference type="Gene3D" id="3.30.870.10">
    <property type="entry name" value="Endonuclease Chain A"/>
    <property type="match status" value="1"/>
</dbReference>
<feature type="compositionally biased region" description="Basic and acidic residues" evidence="4">
    <location>
        <begin position="1084"/>
        <end position="1097"/>
    </location>
</feature>
<evidence type="ECO:0000256" key="2">
    <source>
        <dbReference type="ARBA" id="ARBA00006937"/>
    </source>
</evidence>
<sequence length="1784" mass="197558">MARRSQCSSVGDNPLDPNYLPPHYREEYRLAVDALVEDSLEGYYQCLQNVDVVDFLSPAEIQYIQSVIQPPKQSILSEQQFLDSEGEGSSDTYWPIHSDLDVPGLDLGWPQMHHFIEPTEVTTLVNPPEPDMPSIKEQARRLIKNAQQVIAIVMDMFTDVDIFADILNAAGRRVAVYILLDEQNADLFVNMVANCRVNLQAFPFLRLRTVSGITYQCRSGKTFKGQMMDRFLLTDCRAVLSGNYSFMWSFEKLHRCMAHLFLGQLVTTFDEEFRILFAQSQPLNVENMLAQMEDLKVLQKIQFPNESSSLYREPKRFPTLDIPSDDWGGHPYDDQLEGNLRIMALKRQGSLRGPADMYNRFGSQQSHMDPGFDPGPSRHLMTDNPALKRHSYTEDVPGRYTFPLMPQQGMPDSEPRGKPFFPLQSFPGPGPEEEYSSLDKFWNQSYLPEQYPVPALQQEVPTEFDPVLNYLSSTRNLDVDQGTDKLQPPVDFLFTSPQPKRLGVGQPYACQTSPTPSNSADQKPFFHDLTLNRKDPTVKQKLRNWRIGSYLNTYDNPEEEGLPMVSTQPPDTFEEPLNPIQQSAQLLDLPSSKIPNVKEFKVTTVPRVSQMPGFAKAVTQENLKKALDDPVPVVIETKTTPASSETSYTAEERKTKEEDQKPPISTGLQRDDSFKRKCNPGGLRTSRLRSSLIFSSLEQQTPQETTTADQDDEGGDKTKTEQAKLPLVSQVLGQRRSTTREPFEWSRYIKSTLETVKPDDVSKKEEDKDTSKGKNSQDLADTLEAKEAIKPTDAEQDNVSLLMPEVKLPKLKAPKTDQLVQPTEPLLTDVDMNDPDKRLMFFKELAAKRKAAKPTESQKEKEKAELKPQSELKNMSVCQKEESLPKRTPETSVAKDSVKMPGENISNKDSNIPKPSTELQVQPKKTELDSQSVGGLSVSAETGDPPSKPLEDPTLPNPFVKDWFSALIPQSKPTSVELPKTDQPVKMPNPLFTSPYIDMSDPDNRLMFFKELAAKRKASQAKKGEEEAPIKPQSDLQNTSMSQKEEDPSKGTPESMEPSVPKDSSENITTLSTETSNSESLPSVKHDENTRKQDSLVKNDPNTLSTSGEQAQEVSAESVKTDSERHSAEETEASQSKSPENPTVSELSVQKNSLKQANVAHTAVSSHGEGTDRGEPPTLEYISIIPSLGEGSSSTTPQNTESLQLETSICSPPLHSEAETTSEIDSVQISTSATPPLDSVLHNHPAMTEETSFSDSAQEVYSSTNVSRTTLSNIDEIKAQEPVSSSQQEPSNKNLQTSDQTHLDAVSQAASSENTSVTDAANTDPVVSPDKKTADQELDNLNATTETNRKESFAGTPLVEGLEKNVTELVQEESVAKECEALKSPEDAKAQSTSPAVCPSIPDSTLPSESGDEGSVSEPDLEKTTSSVTEPVDTHLADVPTETGSLENTESPKASLLEKSELPQEVAIRTAPSSNLKLTDLNTPSAPEILASSSTSESVRSGLDPEAKASVTSVSTEQNFSDTNSVSNDTQPKSEESLVQPTTQSPSSPSEPTTAAPAEADLPCKMSEAVTPQNQTPEPAAPQESSKKEAELGETDEKKSNNLEDKDKSQKPSTEDPASREKTKDQSKQSNCSETAEVTSKQPKSSQSRYHSSTVNVIASSNLRDDTKLLLEQISAQSQSRNEATKESPVTDDEKEDKAGKKTKNEKELGYRSYNRVQTKSTQEKEKLLERIQSMRKERKVYSRFEAFYAQKVESNDVAFTFLHRTKLPAVQNVAKLFSPMFSK</sequence>
<dbReference type="STRING" id="33528.ENSGAFP00000026395"/>
<evidence type="ECO:0000256" key="4">
    <source>
        <dbReference type="SAM" id="MobiDB-lite"/>
    </source>
</evidence>
<evidence type="ECO:0000313" key="6">
    <source>
        <dbReference type="EMBL" id="PWA25827.1"/>
    </source>
</evidence>
<feature type="region of interest" description="Disordered" evidence="4">
    <location>
        <begin position="1015"/>
        <end position="1365"/>
    </location>
</feature>
<comment type="subcellular location">
    <subcellularLocation>
        <location evidence="1">Cytoplasm</location>
    </subcellularLocation>
</comment>
<name>A0A315VRD6_GAMAF</name>
<dbReference type="GO" id="GO:0045104">
    <property type="term" value="P:intermediate filament cytoskeleton organization"/>
    <property type="evidence" value="ECO:0007669"/>
    <property type="project" value="TreeGrafter"/>
</dbReference>
<feature type="compositionally biased region" description="Polar residues" evidence="4">
    <location>
        <begin position="1100"/>
        <end position="1115"/>
    </location>
</feature>
<evidence type="ECO:0000256" key="1">
    <source>
        <dbReference type="ARBA" id="ARBA00004496"/>
    </source>
</evidence>
<feature type="region of interest" description="Disordered" evidence="4">
    <location>
        <begin position="813"/>
        <end position="833"/>
    </location>
</feature>
<dbReference type="GO" id="GO:0007165">
    <property type="term" value="P:signal transduction"/>
    <property type="evidence" value="ECO:0007669"/>
    <property type="project" value="TreeGrafter"/>
</dbReference>
<feature type="region of interest" description="Disordered" evidence="4">
    <location>
        <begin position="848"/>
        <end position="957"/>
    </location>
</feature>
<dbReference type="FunFam" id="3.30.870.10:FF:000004">
    <property type="entry name" value="protein FAM83H isoform X2"/>
    <property type="match status" value="1"/>
</dbReference>
<feature type="compositionally biased region" description="Polar residues" evidence="4">
    <location>
        <begin position="1471"/>
        <end position="1499"/>
    </location>
</feature>
<feature type="region of interest" description="Disordered" evidence="4">
    <location>
        <begin position="634"/>
        <end position="741"/>
    </location>
</feature>
<feature type="non-terminal residue" evidence="6">
    <location>
        <position position="1784"/>
    </location>
</feature>
<feature type="compositionally biased region" description="Low complexity" evidence="4">
    <location>
        <begin position="1066"/>
        <end position="1083"/>
    </location>
</feature>
<feature type="compositionally biased region" description="Basic and acidic residues" evidence="4">
    <location>
        <begin position="1696"/>
        <end position="1710"/>
    </location>
</feature>
<feature type="compositionally biased region" description="Polar residues" evidence="4">
    <location>
        <begin position="1510"/>
        <end position="1531"/>
    </location>
</feature>
<dbReference type="GO" id="GO:0044380">
    <property type="term" value="P:protein localization to cytoskeleton"/>
    <property type="evidence" value="ECO:0007669"/>
    <property type="project" value="TreeGrafter"/>
</dbReference>
<dbReference type="InterPro" id="IPR012461">
    <property type="entry name" value="SACK1"/>
</dbReference>
<feature type="compositionally biased region" description="Polar residues" evidence="4">
    <location>
        <begin position="698"/>
        <end position="708"/>
    </location>
</feature>
<feature type="compositionally biased region" description="Low complexity" evidence="4">
    <location>
        <begin position="1540"/>
        <end position="1560"/>
    </location>
</feature>
<dbReference type="InterPro" id="IPR050944">
    <property type="entry name" value="FAM83"/>
</dbReference>
<evidence type="ECO:0000256" key="3">
    <source>
        <dbReference type="ARBA" id="ARBA00022490"/>
    </source>
</evidence>
<feature type="compositionally biased region" description="Polar residues" evidence="4">
    <location>
        <begin position="1308"/>
        <end position="1321"/>
    </location>
</feature>
<feature type="compositionally biased region" description="Basic and acidic residues" evidence="4">
    <location>
        <begin position="879"/>
        <end position="889"/>
    </location>
</feature>
<feature type="compositionally biased region" description="Basic and acidic residues" evidence="4">
    <location>
        <begin position="1585"/>
        <end position="1627"/>
    </location>
</feature>
<evidence type="ECO:0000259" key="5">
    <source>
        <dbReference type="Pfam" id="PF07894"/>
    </source>
</evidence>
<keyword evidence="7" id="KW-1185">Reference proteome</keyword>
<feature type="domain" description="Scaffolding anchor of CK1" evidence="5">
    <location>
        <begin position="13"/>
        <end position="282"/>
    </location>
</feature>
<feature type="region of interest" description="Disordered" evidence="4">
    <location>
        <begin position="1381"/>
        <end position="1724"/>
    </location>
</feature>
<reference evidence="6 7" key="1">
    <citation type="journal article" date="2018" name="G3 (Bethesda)">
        <title>A High-Quality Reference Genome for the Invasive Mosquitofish Gambusia affinis Using a Chicago Library.</title>
        <authorList>
            <person name="Hoffberg S.L."/>
            <person name="Troendle N.J."/>
            <person name="Glenn T.C."/>
            <person name="Mahmud O."/>
            <person name="Louha S."/>
            <person name="Chalopin D."/>
            <person name="Bennetzen J.L."/>
            <person name="Mauricio R."/>
        </authorList>
    </citation>
    <scope>NUCLEOTIDE SEQUENCE [LARGE SCALE GENOMIC DNA]</scope>
    <source>
        <strain evidence="6">NE01/NJP1002.9</strain>
        <tissue evidence="6">Muscle</tissue>
    </source>
</reference>
<dbReference type="Proteomes" id="UP000250572">
    <property type="component" value="Unassembled WGS sequence"/>
</dbReference>
<proteinExistence type="inferred from homology"/>
<evidence type="ECO:0000313" key="7">
    <source>
        <dbReference type="Proteomes" id="UP000250572"/>
    </source>
</evidence>
<feature type="compositionally biased region" description="Polar residues" evidence="4">
    <location>
        <begin position="1133"/>
        <end position="1156"/>
    </location>
</feature>
<feature type="compositionally biased region" description="Low complexity" evidence="4">
    <location>
        <begin position="683"/>
        <end position="697"/>
    </location>
</feature>
<feature type="compositionally biased region" description="Polar residues" evidence="4">
    <location>
        <begin position="637"/>
        <end position="649"/>
    </location>
</feature>
<protein>
    <recommendedName>
        <fullName evidence="5">Scaffolding anchor of CK1 domain-containing protein</fullName>
    </recommendedName>
</protein>
<comment type="similarity">
    <text evidence="2">Belongs to the FAM83 family.</text>
</comment>
<feature type="compositionally biased region" description="Polar residues" evidence="4">
    <location>
        <begin position="1442"/>
        <end position="1452"/>
    </location>
</feature>
<comment type="caution">
    <text evidence="6">The sequence shown here is derived from an EMBL/GenBank/DDBJ whole genome shotgun (WGS) entry which is preliminary data.</text>
</comment>
<feature type="compositionally biased region" description="Basic and acidic residues" evidence="4">
    <location>
        <begin position="756"/>
        <end position="772"/>
    </location>
</feature>
<organism evidence="6 7">
    <name type="scientific">Gambusia affinis</name>
    <name type="common">Western mosquitofish</name>
    <name type="synonym">Heterandria affinis</name>
    <dbReference type="NCBI Taxonomy" id="33528"/>
    <lineage>
        <taxon>Eukaryota</taxon>
        <taxon>Metazoa</taxon>
        <taxon>Chordata</taxon>
        <taxon>Craniata</taxon>
        <taxon>Vertebrata</taxon>
        <taxon>Euteleostomi</taxon>
        <taxon>Actinopterygii</taxon>
        <taxon>Neopterygii</taxon>
        <taxon>Teleostei</taxon>
        <taxon>Neoteleostei</taxon>
        <taxon>Acanthomorphata</taxon>
        <taxon>Ovalentaria</taxon>
        <taxon>Atherinomorphae</taxon>
        <taxon>Cyprinodontiformes</taxon>
        <taxon>Poeciliidae</taxon>
        <taxon>Poeciliinae</taxon>
        <taxon>Gambusia</taxon>
    </lineage>
</organism>
<dbReference type="GO" id="GO:1990254">
    <property type="term" value="F:keratin filament binding"/>
    <property type="evidence" value="ECO:0007669"/>
    <property type="project" value="TreeGrafter"/>
</dbReference>
<keyword evidence="3" id="KW-0963">Cytoplasm</keyword>
<dbReference type="EMBL" id="NHOQ01001229">
    <property type="protein sequence ID" value="PWA25827.1"/>
    <property type="molecule type" value="Genomic_DNA"/>
</dbReference>
<dbReference type="GO" id="GO:0030335">
    <property type="term" value="P:positive regulation of cell migration"/>
    <property type="evidence" value="ECO:0007669"/>
    <property type="project" value="TreeGrafter"/>
</dbReference>
<feature type="compositionally biased region" description="Polar residues" evidence="4">
    <location>
        <begin position="1219"/>
        <end position="1234"/>
    </location>
</feature>
<dbReference type="SUPFAM" id="SSF56024">
    <property type="entry name" value="Phospholipase D/nuclease"/>
    <property type="match status" value="1"/>
</dbReference>
<feature type="region of interest" description="Disordered" evidence="4">
    <location>
        <begin position="755"/>
        <end position="781"/>
    </location>
</feature>
<feature type="compositionally biased region" description="Polar residues" evidence="4">
    <location>
        <begin position="904"/>
        <end position="920"/>
    </location>
</feature>
<dbReference type="GO" id="GO:0045095">
    <property type="term" value="C:keratin filament"/>
    <property type="evidence" value="ECO:0007669"/>
    <property type="project" value="TreeGrafter"/>
</dbReference>
<dbReference type="GO" id="GO:0019901">
    <property type="term" value="F:protein kinase binding"/>
    <property type="evidence" value="ECO:0007669"/>
    <property type="project" value="TreeGrafter"/>
</dbReference>
<accession>A0A315VRD6</accession>